<feature type="region of interest" description="Disordered" evidence="9">
    <location>
        <begin position="847"/>
        <end position="871"/>
    </location>
</feature>
<dbReference type="Gene3D" id="3.30.200.20">
    <property type="entry name" value="Phosphorylase Kinase, domain 1"/>
    <property type="match status" value="1"/>
</dbReference>
<name>A0ABR0LQU1_9PEZI</name>
<reference evidence="11 12" key="1">
    <citation type="submission" date="2023-08" db="EMBL/GenBank/DDBJ databases">
        <title>Black Yeasts Isolated from many extreme environments.</title>
        <authorList>
            <person name="Coleine C."/>
            <person name="Stajich J.E."/>
            <person name="Selbmann L."/>
        </authorList>
    </citation>
    <scope>NUCLEOTIDE SEQUENCE [LARGE SCALE GENOMIC DNA]</scope>
    <source>
        <strain evidence="11 12">CCFEE 536</strain>
    </source>
</reference>
<dbReference type="Proteomes" id="UP001357485">
    <property type="component" value="Unassembled WGS sequence"/>
</dbReference>
<feature type="binding site" evidence="8">
    <location>
        <position position="1390"/>
    </location>
    <ligand>
        <name>ATP</name>
        <dbReference type="ChEBI" id="CHEBI:30616"/>
    </ligand>
</feature>
<evidence type="ECO:0000259" key="10">
    <source>
        <dbReference type="PROSITE" id="PS50011"/>
    </source>
</evidence>
<comment type="catalytic activity">
    <reaction evidence="6">
        <text>L-threonyl-[protein] + ATP = O-phospho-L-threonyl-[protein] + ADP + H(+)</text>
        <dbReference type="Rhea" id="RHEA:46608"/>
        <dbReference type="Rhea" id="RHEA-COMP:11060"/>
        <dbReference type="Rhea" id="RHEA-COMP:11605"/>
        <dbReference type="ChEBI" id="CHEBI:15378"/>
        <dbReference type="ChEBI" id="CHEBI:30013"/>
        <dbReference type="ChEBI" id="CHEBI:30616"/>
        <dbReference type="ChEBI" id="CHEBI:61977"/>
        <dbReference type="ChEBI" id="CHEBI:456216"/>
        <dbReference type="EC" id="2.7.11.24"/>
    </reaction>
    <physiologicalReaction direction="left-to-right" evidence="6">
        <dbReference type="Rhea" id="RHEA:46609"/>
    </physiologicalReaction>
</comment>
<feature type="compositionally biased region" description="Polar residues" evidence="9">
    <location>
        <begin position="271"/>
        <end position="281"/>
    </location>
</feature>
<feature type="compositionally biased region" description="Basic and acidic residues" evidence="9">
    <location>
        <begin position="733"/>
        <end position="750"/>
    </location>
</feature>
<feature type="non-terminal residue" evidence="11">
    <location>
        <position position="1"/>
    </location>
</feature>
<dbReference type="PANTHER" id="PTHR48016">
    <property type="entry name" value="MAP KINASE KINASE KINASE SSK2-RELATED-RELATED"/>
    <property type="match status" value="1"/>
</dbReference>
<dbReference type="GO" id="GO:0004709">
    <property type="term" value="F:MAP kinase kinase kinase activity"/>
    <property type="evidence" value="ECO:0007669"/>
    <property type="project" value="UniProtKB-EC"/>
</dbReference>
<feature type="region of interest" description="Disordered" evidence="9">
    <location>
        <begin position="143"/>
        <end position="251"/>
    </location>
</feature>
<dbReference type="InterPro" id="IPR000719">
    <property type="entry name" value="Prot_kinase_dom"/>
</dbReference>
<dbReference type="PROSITE" id="PS00108">
    <property type="entry name" value="PROTEIN_KINASE_ST"/>
    <property type="match status" value="1"/>
</dbReference>
<comment type="catalytic activity">
    <reaction evidence="7">
        <text>L-seryl-[protein] + ATP = O-phospho-L-seryl-[protein] + ADP + H(+)</text>
        <dbReference type="Rhea" id="RHEA:17989"/>
        <dbReference type="Rhea" id="RHEA-COMP:9863"/>
        <dbReference type="Rhea" id="RHEA-COMP:11604"/>
        <dbReference type="ChEBI" id="CHEBI:15378"/>
        <dbReference type="ChEBI" id="CHEBI:29999"/>
        <dbReference type="ChEBI" id="CHEBI:30616"/>
        <dbReference type="ChEBI" id="CHEBI:83421"/>
        <dbReference type="ChEBI" id="CHEBI:456216"/>
        <dbReference type="EC" id="2.7.11.24"/>
    </reaction>
    <physiologicalReaction direction="left-to-right" evidence="7">
        <dbReference type="Rhea" id="RHEA:17990"/>
    </physiologicalReaction>
</comment>
<feature type="compositionally biased region" description="Basic and acidic residues" evidence="9">
    <location>
        <begin position="459"/>
        <end position="476"/>
    </location>
</feature>
<dbReference type="PANTHER" id="PTHR48016:SF48">
    <property type="entry name" value="SERINE_THREONINE-PROTEIN KINASE BCK1_SLK1_SSP31"/>
    <property type="match status" value="1"/>
</dbReference>
<dbReference type="InterPro" id="IPR017441">
    <property type="entry name" value="Protein_kinase_ATP_BS"/>
</dbReference>
<feature type="compositionally biased region" description="Polar residues" evidence="9">
    <location>
        <begin position="317"/>
        <end position="341"/>
    </location>
</feature>
<proteinExistence type="predicted"/>
<feature type="compositionally biased region" description="Polar residues" evidence="9">
    <location>
        <begin position="770"/>
        <end position="796"/>
    </location>
</feature>
<feature type="compositionally biased region" description="Low complexity" evidence="9">
    <location>
        <begin position="1014"/>
        <end position="1044"/>
    </location>
</feature>
<feature type="compositionally biased region" description="Polar residues" evidence="9">
    <location>
        <begin position="884"/>
        <end position="900"/>
    </location>
</feature>
<feature type="region of interest" description="Disordered" evidence="9">
    <location>
        <begin position="947"/>
        <end position="971"/>
    </location>
</feature>
<dbReference type="Gene3D" id="1.10.510.10">
    <property type="entry name" value="Transferase(Phosphotransferase) domain 1"/>
    <property type="match status" value="1"/>
</dbReference>
<dbReference type="EMBL" id="JAVRRA010016438">
    <property type="protein sequence ID" value="KAK5201990.1"/>
    <property type="molecule type" value="Genomic_DNA"/>
</dbReference>
<dbReference type="Pfam" id="PF00069">
    <property type="entry name" value="Pkinase"/>
    <property type="match status" value="1"/>
</dbReference>
<keyword evidence="3 8" id="KW-0547">Nucleotide-binding</keyword>
<evidence type="ECO:0000256" key="8">
    <source>
        <dbReference type="PROSITE-ProRule" id="PRU10141"/>
    </source>
</evidence>
<feature type="region of interest" description="Disordered" evidence="9">
    <location>
        <begin position="263"/>
        <end position="484"/>
    </location>
</feature>
<feature type="compositionally biased region" description="Basic and acidic residues" evidence="9">
    <location>
        <begin position="797"/>
        <end position="811"/>
    </location>
</feature>
<evidence type="ECO:0000256" key="1">
    <source>
        <dbReference type="ARBA" id="ARBA00012411"/>
    </source>
</evidence>
<feature type="region of interest" description="Disordered" evidence="9">
    <location>
        <begin position="1267"/>
        <end position="1298"/>
    </location>
</feature>
<dbReference type="SMART" id="SM00220">
    <property type="entry name" value="S_TKc"/>
    <property type="match status" value="1"/>
</dbReference>
<feature type="compositionally biased region" description="Polar residues" evidence="9">
    <location>
        <begin position="348"/>
        <end position="368"/>
    </location>
</feature>
<keyword evidence="5 8" id="KW-0067">ATP-binding</keyword>
<feature type="compositionally biased region" description="Polar residues" evidence="9">
    <location>
        <begin position="1088"/>
        <end position="1106"/>
    </location>
</feature>
<evidence type="ECO:0000256" key="3">
    <source>
        <dbReference type="ARBA" id="ARBA00022741"/>
    </source>
</evidence>
<feature type="region of interest" description="Disordered" evidence="9">
    <location>
        <begin position="1014"/>
        <end position="1109"/>
    </location>
</feature>
<feature type="compositionally biased region" description="Polar residues" evidence="9">
    <location>
        <begin position="1182"/>
        <end position="1227"/>
    </location>
</feature>
<feature type="region of interest" description="Disordered" evidence="9">
    <location>
        <begin position="1178"/>
        <end position="1253"/>
    </location>
</feature>
<feature type="compositionally biased region" description="Polar residues" evidence="9">
    <location>
        <begin position="1070"/>
        <end position="1081"/>
    </location>
</feature>
<evidence type="ECO:0000313" key="12">
    <source>
        <dbReference type="Proteomes" id="UP001357485"/>
    </source>
</evidence>
<evidence type="ECO:0000313" key="11">
    <source>
        <dbReference type="EMBL" id="KAK5201990.1"/>
    </source>
</evidence>
<comment type="caution">
    <text evidence="11">The sequence shown here is derived from an EMBL/GenBank/DDBJ whole genome shotgun (WGS) entry which is preliminary data.</text>
</comment>
<dbReference type="SUPFAM" id="SSF56112">
    <property type="entry name" value="Protein kinase-like (PK-like)"/>
    <property type="match status" value="1"/>
</dbReference>
<sequence>RQQIPLANHAQTQTPSAAPTAIATTSQNQVIGHHYAGSSSGETPVSPNDPEILWPIDRVLIWLAAHSFSNDWQEAFKNLNLHGSQFLEIGRVLPGGKPNVGMMHSVIYPQLAKECGASGSGWDQAREREEGKRLRRLVRNIVEGGGSSGVSSSTSLQARPKDRGSSQFHSSAGAEGNVETSPSLSRQDVLLPTPTTAGTGEDSPGLQMPHALGSPIGGIAHRRFSGQRPITLDPFGNLPKHDVSDNNGRSVYSSGALREVADGHIPRRHSPTTSGDHSVSSPYGGAPHRENAVRHAYEASPQQSPGPQHTRILYPTGSGNTSATSQHRYYSHQKGNGSETNIALHGPNAQNSMSRLNAGASATSTESGKSQDTRRNAQEGSRPPPMDTSGRSSSIDTPVSAKEHKGFLNKFMRRDRKKDESHPSPEESNLESPDSPISHRHLPPNAPFARSVMNSSETSLDRPPSRKSIQVDHEKPLPPIVHGKLGPRDDDRKFIFVTPDCWNYRLVDITDVDTAAAMRSLICYHLGVPDGPDVTIHYTSPGQVAHDEPLSDYLLMSARQRIADTAGSLKVFVRTPTLIPESAGLGIFPQSALSSPFGRASFSGKPLDEATYSRLTSELHAHRIDSSGLRSRESTLVPDKSKSMQNLQKSGVVHMDVTESRFGKNDQDQIAYADMTEGERKELVKVKADEHRRATDLKQKAILDDQQQRLRREPSSGKVIDYSIRRERLIDFDDPRKSPYDSKRLSDGLKMEPLVPLRKPPPVPAEPNPTLITANSLSRKTGPKTRTSWGDQSDGPQNRRSDESVRDTPDRGRRKGQLYNSGSSPNIGAALAGVGKMSGSFAALTKHLPTNSSANPPSDAMTSHEQATKAQRAMAVVDFGRTGSARNSPGGSPRSPYTMSKGNVPFKIPDYIEDVPDDVVLDPVRPGLTIQTPMSNPTIAKLKEARDVVNSPDVSPNTAHPPSSSLPSIGSIRNYGPKFDVRDAPVMFASSPAIAPQDDDDDSDDGLFAMPLANKKTSQKNNQKNSQKNSQNTSQKTSQKISQKPAPTQSPRINSRVREQVSGELVSRSPRPSLTLKTSKPQVAFESPPNSTTPAQISSTEENSGYSGQGYREVERHLPQSAASASWSAESPDENSKFLRRESFASDVWANRPPAEALVEHLDEFFPNVDLDQPMLEEQASDDTQASPVSTTDLNMLSTNESSLQTSRSTTPMSSADENDTLGSDQSTLKRGDTVHSMAQRNLRKSGGLGRTKSIREVVKGAYQLPVQAGSQGPLHKSRPPSALENVGRAGAGQGQNRLDTLKQGGVERRRSTKMFGAKIEQIKPPRGSRLIQLDTIPQDTLPSQTLQGQQQPQRQATFKWVKGQLIGKGTFGRVYLGMNTTTGELLAVKQVEVNPKTAGTDKDKIREMVKALDQEIDTMQHLDHVNIVQYLGCERKEYSISIFLEYISGGSVGSCLRKHGKFEECVVSSLTRQTLGGLAYLHREGILHRDLKADNILLDLDGTCKISDFGISKKTDDIYGNDKSNSMQGSVFWMAPEVIRGGSLGGGDGAQGYSAKVDIWSLGCVVLEMFAGRRPWSKEEVVSHELTAFGNPQGAIYKLGSLNQAPPIPDDVASSIGPAAVSFMYDCLTIDPADRPTAETLLRAPFCFSDPHYNFLDTELYAKIRGAF</sequence>
<dbReference type="EC" id="2.7.11.24" evidence="1"/>
<evidence type="ECO:0000256" key="9">
    <source>
        <dbReference type="SAM" id="MobiDB-lite"/>
    </source>
</evidence>
<protein>
    <recommendedName>
        <fullName evidence="1">mitogen-activated protein kinase</fullName>
        <ecNumber evidence="1">2.7.11.24</ecNumber>
    </recommendedName>
</protein>
<keyword evidence="12" id="KW-1185">Reference proteome</keyword>
<evidence type="ECO:0000256" key="7">
    <source>
        <dbReference type="ARBA" id="ARBA00048130"/>
    </source>
</evidence>
<evidence type="ECO:0000256" key="2">
    <source>
        <dbReference type="ARBA" id="ARBA00022679"/>
    </source>
</evidence>
<evidence type="ECO:0000256" key="6">
    <source>
        <dbReference type="ARBA" id="ARBA00047919"/>
    </source>
</evidence>
<gene>
    <name evidence="11" type="primary">BCK1_1</name>
    <name evidence="11" type="ORF">LTR16_000779</name>
</gene>
<feature type="domain" description="Protein kinase" evidence="10">
    <location>
        <begin position="1361"/>
        <end position="1648"/>
    </location>
</feature>
<keyword evidence="2 11" id="KW-0808">Transferase</keyword>
<dbReference type="PROSITE" id="PS50011">
    <property type="entry name" value="PROTEIN_KINASE_DOM"/>
    <property type="match status" value="1"/>
</dbReference>
<feature type="region of interest" description="Disordered" evidence="9">
    <location>
        <begin position="881"/>
        <end position="900"/>
    </location>
</feature>
<feature type="compositionally biased region" description="Polar residues" evidence="9">
    <location>
        <begin position="848"/>
        <end position="869"/>
    </location>
</feature>
<evidence type="ECO:0000256" key="5">
    <source>
        <dbReference type="ARBA" id="ARBA00022840"/>
    </source>
</evidence>
<organism evidence="11 12">
    <name type="scientific">Cryomyces antarcticus</name>
    <dbReference type="NCBI Taxonomy" id="329879"/>
    <lineage>
        <taxon>Eukaryota</taxon>
        <taxon>Fungi</taxon>
        <taxon>Dikarya</taxon>
        <taxon>Ascomycota</taxon>
        <taxon>Pezizomycotina</taxon>
        <taxon>Dothideomycetes</taxon>
        <taxon>Dothideomycetes incertae sedis</taxon>
        <taxon>Cryomyces</taxon>
    </lineage>
</organism>
<accession>A0ABR0LQU1</accession>
<feature type="compositionally biased region" description="Pro residues" evidence="9">
    <location>
        <begin position="758"/>
        <end position="767"/>
    </location>
</feature>
<dbReference type="InterPro" id="IPR011009">
    <property type="entry name" value="Kinase-like_dom_sf"/>
</dbReference>
<keyword evidence="4 11" id="KW-0418">Kinase</keyword>
<feature type="region of interest" description="Disordered" evidence="9">
    <location>
        <begin position="733"/>
        <end position="826"/>
    </location>
</feature>
<dbReference type="InterPro" id="IPR050538">
    <property type="entry name" value="MAP_kinase_kinase_kinase"/>
</dbReference>
<dbReference type="PROSITE" id="PS00107">
    <property type="entry name" value="PROTEIN_KINASE_ATP"/>
    <property type="match status" value="1"/>
</dbReference>
<evidence type="ECO:0000256" key="4">
    <source>
        <dbReference type="ARBA" id="ARBA00022777"/>
    </source>
</evidence>
<dbReference type="InterPro" id="IPR008271">
    <property type="entry name" value="Ser/Thr_kinase_AS"/>
</dbReference>
<feature type="compositionally biased region" description="Basic and acidic residues" evidence="9">
    <location>
        <begin position="287"/>
        <end position="297"/>
    </location>
</feature>